<evidence type="ECO:0000256" key="1">
    <source>
        <dbReference type="SAM" id="MobiDB-lite"/>
    </source>
</evidence>
<accession>A0A5J4TYK5</accession>
<evidence type="ECO:0000313" key="2">
    <source>
        <dbReference type="EMBL" id="KAA6363033.1"/>
    </source>
</evidence>
<gene>
    <name evidence="2" type="ORF">EZS28_041440</name>
</gene>
<reference evidence="2 3" key="1">
    <citation type="submission" date="2019-03" db="EMBL/GenBank/DDBJ databases">
        <title>Single cell metagenomics reveals metabolic interactions within the superorganism composed of flagellate Streblomastix strix and complex community of Bacteroidetes bacteria on its surface.</title>
        <authorList>
            <person name="Treitli S.C."/>
            <person name="Kolisko M."/>
            <person name="Husnik F."/>
            <person name="Keeling P."/>
            <person name="Hampl V."/>
        </authorList>
    </citation>
    <scope>NUCLEOTIDE SEQUENCE [LARGE SCALE GENOMIC DNA]</scope>
    <source>
        <strain evidence="2">ST1C</strain>
    </source>
</reference>
<protein>
    <submittedName>
        <fullName evidence="2">Uncharacterized protein</fullName>
    </submittedName>
</protein>
<dbReference type="AlphaFoldDB" id="A0A5J4TYK5"/>
<proteinExistence type="predicted"/>
<feature type="compositionally biased region" description="Basic and acidic residues" evidence="1">
    <location>
        <begin position="391"/>
        <end position="407"/>
    </location>
</feature>
<evidence type="ECO:0000313" key="3">
    <source>
        <dbReference type="Proteomes" id="UP000324800"/>
    </source>
</evidence>
<name>A0A5J4TYK5_9EUKA</name>
<dbReference type="Proteomes" id="UP000324800">
    <property type="component" value="Unassembled WGS sequence"/>
</dbReference>
<dbReference type="EMBL" id="SNRW01023401">
    <property type="protein sequence ID" value="KAA6363033.1"/>
    <property type="molecule type" value="Genomic_DNA"/>
</dbReference>
<feature type="region of interest" description="Disordered" evidence="1">
    <location>
        <begin position="387"/>
        <end position="414"/>
    </location>
</feature>
<sequence>MAKVLDAMTGVQASEIDFRAMNILDEENGEARQREIQCPSLRPISSIPVPNKVQDAKRSPTDKILQSVQALALYNFKIGEGMLACLIEQKEDNLTIDILSQMIYNLREAERTHFARAWNENGTNTKNFNLATNSINLHLNSQTGSYMLGAHDIARSDKTNKDAIGITNLLFGIQQLGKARVKTKRFHQFTPSAFWKQIMRPKLNQNKNQALNQNFEILIKRSHNDMLLPNSRPRDYLPPGHELYAQRNAAIPQSTIFPPTLNAEQKIPGIPNILTKETIKDNMHKSKQKGFDLIPMGKDDEGHYWPVFVTGVQHVKDWMKAKQQCQTPSMDEVTAFWIEHIFDLRAAFVRKEYDSDDESETLQSIKTKKQEFRNKLERYRNRSLSLYSKKSRYDSPDRGSESRERAGSRSYSRS</sequence>
<comment type="caution">
    <text evidence="2">The sequence shown here is derived from an EMBL/GenBank/DDBJ whole genome shotgun (WGS) entry which is preliminary data.</text>
</comment>
<organism evidence="2 3">
    <name type="scientific">Streblomastix strix</name>
    <dbReference type="NCBI Taxonomy" id="222440"/>
    <lineage>
        <taxon>Eukaryota</taxon>
        <taxon>Metamonada</taxon>
        <taxon>Preaxostyla</taxon>
        <taxon>Oxymonadida</taxon>
        <taxon>Streblomastigidae</taxon>
        <taxon>Streblomastix</taxon>
    </lineage>
</organism>